<dbReference type="PANTHER" id="PTHR18895:SF74">
    <property type="entry name" value="MTRF1L RELEASE FACTOR GLUTAMINE METHYLTRANSFERASE"/>
    <property type="match status" value="1"/>
</dbReference>
<accession>A0A509EKL1</accession>
<evidence type="ECO:0000256" key="5">
    <source>
        <dbReference type="HAMAP-Rule" id="MF_02126"/>
    </source>
</evidence>
<dbReference type="Gene3D" id="1.10.8.10">
    <property type="entry name" value="DNA helicase RuvA subunit, C-terminal domain"/>
    <property type="match status" value="1"/>
</dbReference>
<dbReference type="Pfam" id="PF05175">
    <property type="entry name" value="MTS"/>
    <property type="match status" value="1"/>
</dbReference>
<feature type="binding site" evidence="5">
    <location>
        <begin position="222"/>
        <end position="225"/>
    </location>
    <ligand>
        <name>substrate</name>
    </ligand>
</feature>
<dbReference type="InterPro" id="IPR004556">
    <property type="entry name" value="HemK-like"/>
</dbReference>
<keyword evidence="1 5" id="KW-0489">Methyltransferase</keyword>
<dbReference type="Proteomes" id="UP000410984">
    <property type="component" value="Unassembled WGS sequence"/>
</dbReference>
<feature type="domain" description="Methyltransferase small" evidence="7">
    <location>
        <begin position="149"/>
        <end position="227"/>
    </location>
</feature>
<feature type="region of interest" description="Disordered" evidence="6">
    <location>
        <begin position="1"/>
        <end position="35"/>
    </location>
</feature>
<dbReference type="EMBL" id="CABFPH010000098">
    <property type="protein sequence ID" value="VUD74029.1"/>
    <property type="molecule type" value="Genomic_DNA"/>
</dbReference>
<feature type="compositionally biased region" description="Pro residues" evidence="6">
    <location>
        <begin position="7"/>
        <end position="25"/>
    </location>
</feature>
<evidence type="ECO:0000313" key="9">
    <source>
        <dbReference type="EMBL" id="VUD74029.1"/>
    </source>
</evidence>
<organism evidence="9 10">
    <name type="scientific">Methylobacterium symbioticum</name>
    <dbReference type="NCBI Taxonomy" id="2584084"/>
    <lineage>
        <taxon>Bacteria</taxon>
        <taxon>Pseudomonadati</taxon>
        <taxon>Pseudomonadota</taxon>
        <taxon>Alphaproteobacteria</taxon>
        <taxon>Hyphomicrobiales</taxon>
        <taxon>Methylobacteriaceae</taxon>
        <taxon>Methylobacterium</taxon>
    </lineage>
</organism>
<proteinExistence type="inferred from homology"/>
<dbReference type="GO" id="GO:0003676">
    <property type="term" value="F:nucleic acid binding"/>
    <property type="evidence" value="ECO:0007669"/>
    <property type="project" value="InterPro"/>
</dbReference>
<keyword evidence="3 5" id="KW-0949">S-adenosyl-L-methionine</keyword>
<dbReference type="HAMAP" id="MF_02126">
    <property type="entry name" value="RF_methyltr_PrmC"/>
    <property type="match status" value="1"/>
</dbReference>
<feature type="binding site" evidence="5">
    <location>
        <position position="178"/>
    </location>
    <ligand>
        <name>S-adenosyl-L-methionine</name>
        <dbReference type="ChEBI" id="CHEBI:59789"/>
    </ligand>
</feature>
<comment type="function">
    <text evidence="5">Methylates the class 1 translation termination release factors RF1/PrfA and RF2/PrfB on the glutamine residue of the universally conserved GGQ motif.</text>
</comment>
<reference evidence="9 10" key="1">
    <citation type="submission" date="2019-06" db="EMBL/GenBank/DDBJ databases">
        <authorList>
            <person name="Rodrigo-Torres L."/>
            <person name="Arahal R. D."/>
            <person name="Lucena T."/>
        </authorList>
    </citation>
    <scope>NUCLEOTIDE SEQUENCE [LARGE SCALE GENOMIC DNA]</scope>
    <source>
        <strain evidence="9 10">SB0023/3</strain>
    </source>
</reference>
<dbReference type="NCBIfam" id="TIGR03534">
    <property type="entry name" value="RF_mod_PrmC"/>
    <property type="match status" value="1"/>
</dbReference>
<keyword evidence="2 5" id="KW-0808">Transferase</keyword>
<evidence type="ECO:0000259" key="7">
    <source>
        <dbReference type="Pfam" id="PF05175"/>
    </source>
</evidence>
<dbReference type="CDD" id="cd02440">
    <property type="entry name" value="AdoMet_MTases"/>
    <property type="match status" value="1"/>
</dbReference>
<dbReference type="SUPFAM" id="SSF53335">
    <property type="entry name" value="S-adenosyl-L-methionine-dependent methyltransferases"/>
    <property type="match status" value="1"/>
</dbReference>
<protein>
    <recommendedName>
        <fullName evidence="5">Release factor glutamine methyltransferase</fullName>
        <shortName evidence="5">RF MTase</shortName>
        <ecNumber evidence="5">2.1.1.297</ecNumber>
    </recommendedName>
    <alternativeName>
        <fullName evidence="5">N5-glutamine methyltransferase PrmC</fullName>
    </alternativeName>
    <alternativeName>
        <fullName evidence="5">Protein-(glutamine-N5) MTase PrmC</fullName>
    </alternativeName>
    <alternativeName>
        <fullName evidence="5">Protein-glutamine N-methyltransferase PrmC</fullName>
    </alternativeName>
</protein>
<feature type="binding site" evidence="5">
    <location>
        <position position="207"/>
    </location>
    <ligand>
        <name>S-adenosyl-L-methionine</name>
        <dbReference type="ChEBI" id="CHEBI:59789"/>
    </ligand>
</feature>
<dbReference type="InterPro" id="IPR007848">
    <property type="entry name" value="Small_mtfrase_dom"/>
</dbReference>
<dbReference type="InterPro" id="IPR002052">
    <property type="entry name" value="DNA_methylase_N6_adenine_CS"/>
</dbReference>
<dbReference type="AlphaFoldDB" id="A0A509EKL1"/>
<feature type="domain" description="Release factor glutamine methyltransferase N-terminal" evidence="8">
    <location>
        <begin position="40"/>
        <end position="109"/>
    </location>
</feature>
<keyword evidence="10" id="KW-1185">Reference proteome</keyword>
<dbReference type="PROSITE" id="PS00092">
    <property type="entry name" value="N6_MTASE"/>
    <property type="match status" value="1"/>
</dbReference>
<sequence>MNRDAASPPPAQLGPARAAPPPPSPAEGGGISGTTSRRAALRHLTEALQAAGIDNPAGEARFLLLDLLGLQSFDLVGGGGEAIGPDGAARLAAALDRRRAGEPVARILGAWEFWGLPFRLSPETLVPRPDTETLVEAALRLVPDRAAPIRILDLGTGSGCILVALLSERPAAFGVGLDRSEGALRTARENAWRNGVGARAAFLAGDWCDAVSGPPFDLVVSNPPYIASGVIPGLAREVRAHDPAAALDGGADGLDAYRRILAGLGPHLAPGAPVLFEIGFDQAPALRRLGPEAGFTVREVRRDLAGHERVTILVQDGEPSGAAVHSGENGKMLVEFRDRR</sequence>
<dbReference type="NCBIfam" id="TIGR00536">
    <property type="entry name" value="hemK_fam"/>
    <property type="match status" value="1"/>
</dbReference>
<evidence type="ECO:0000256" key="3">
    <source>
        <dbReference type="ARBA" id="ARBA00022691"/>
    </source>
</evidence>
<dbReference type="InterPro" id="IPR019874">
    <property type="entry name" value="RF_methyltr_PrmC"/>
</dbReference>
<dbReference type="GO" id="GO:0032259">
    <property type="term" value="P:methylation"/>
    <property type="evidence" value="ECO:0007669"/>
    <property type="project" value="UniProtKB-KW"/>
</dbReference>
<dbReference type="EC" id="2.1.1.297" evidence="5"/>
<feature type="binding site" evidence="5">
    <location>
        <position position="222"/>
    </location>
    <ligand>
        <name>S-adenosyl-L-methionine</name>
        <dbReference type="ChEBI" id="CHEBI:59789"/>
    </ligand>
</feature>
<evidence type="ECO:0000256" key="2">
    <source>
        <dbReference type="ARBA" id="ARBA00022679"/>
    </source>
</evidence>
<dbReference type="InterPro" id="IPR040758">
    <property type="entry name" value="PrmC_N"/>
</dbReference>
<dbReference type="PANTHER" id="PTHR18895">
    <property type="entry name" value="HEMK METHYLTRANSFERASE"/>
    <property type="match status" value="1"/>
</dbReference>
<dbReference type="Gene3D" id="3.40.50.150">
    <property type="entry name" value="Vaccinia Virus protein VP39"/>
    <property type="match status" value="1"/>
</dbReference>
<comment type="similarity">
    <text evidence="5">Belongs to the protein N5-glutamine methyltransferase family. PrmC subfamily.</text>
</comment>
<dbReference type="InterPro" id="IPR029063">
    <property type="entry name" value="SAM-dependent_MTases_sf"/>
</dbReference>
<dbReference type="InterPro" id="IPR050320">
    <property type="entry name" value="N5-glutamine_MTase"/>
</dbReference>
<evidence type="ECO:0000259" key="8">
    <source>
        <dbReference type="Pfam" id="PF17827"/>
    </source>
</evidence>
<comment type="catalytic activity">
    <reaction evidence="4 5">
        <text>L-glutaminyl-[peptide chain release factor] + S-adenosyl-L-methionine = N(5)-methyl-L-glutaminyl-[peptide chain release factor] + S-adenosyl-L-homocysteine + H(+)</text>
        <dbReference type="Rhea" id="RHEA:42896"/>
        <dbReference type="Rhea" id="RHEA-COMP:10271"/>
        <dbReference type="Rhea" id="RHEA-COMP:10272"/>
        <dbReference type="ChEBI" id="CHEBI:15378"/>
        <dbReference type="ChEBI" id="CHEBI:30011"/>
        <dbReference type="ChEBI" id="CHEBI:57856"/>
        <dbReference type="ChEBI" id="CHEBI:59789"/>
        <dbReference type="ChEBI" id="CHEBI:61891"/>
        <dbReference type="EC" id="2.1.1.297"/>
    </reaction>
</comment>
<gene>
    <name evidence="5 9" type="primary">prmC</name>
    <name evidence="9" type="ORF">MET9862_04653</name>
</gene>
<name>A0A509EKL1_9HYPH</name>
<dbReference type="GO" id="GO:0102559">
    <property type="term" value="F:peptide chain release factor N(5)-glutamine methyltransferase activity"/>
    <property type="evidence" value="ECO:0007669"/>
    <property type="project" value="UniProtKB-EC"/>
</dbReference>
<evidence type="ECO:0000313" key="10">
    <source>
        <dbReference type="Proteomes" id="UP000410984"/>
    </source>
</evidence>
<feature type="binding site" evidence="5">
    <location>
        <begin position="155"/>
        <end position="159"/>
    </location>
    <ligand>
        <name>S-adenosyl-L-methionine</name>
        <dbReference type="ChEBI" id="CHEBI:59789"/>
    </ligand>
</feature>
<dbReference type="Pfam" id="PF17827">
    <property type="entry name" value="PrmC_N"/>
    <property type="match status" value="1"/>
</dbReference>
<evidence type="ECO:0000256" key="6">
    <source>
        <dbReference type="SAM" id="MobiDB-lite"/>
    </source>
</evidence>
<evidence type="ECO:0000256" key="1">
    <source>
        <dbReference type="ARBA" id="ARBA00022603"/>
    </source>
</evidence>
<evidence type="ECO:0000256" key="4">
    <source>
        <dbReference type="ARBA" id="ARBA00048391"/>
    </source>
</evidence>